<dbReference type="PANTHER" id="PTHR24198:SF165">
    <property type="entry name" value="ANKYRIN REPEAT-CONTAINING PROTEIN-RELATED"/>
    <property type="match status" value="1"/>
</dbReference>
<sequence>MQLYKEAQRILQGIIASKLTLEQDWPTDENALCILEQQTDCLFATGFLDDARAAYADLLEQCTKILGHVEPMTLRITHKLRETIQRLSQSYTGTTHFVKRPVEQVSLEGTAHQGSDHEETHSSLSNWLRKKIPCEIATQDDHEFHRLICPPADHLPSENQKQLSDLQLDPYKRGDYWRAAAYSTAQWTFHDEFEDIALRYCACTDNAFILDTDYRDTVFNALLELFEALPGTTSNLNTFYLVCIHRDAKLFDLLLQDADLSTRSLVKLIAHVSLMEPSNGHAIILMSLIRATSVQEIPRHYVNNFFEYALNEGQEDIAILLLEQGASPDASGWFSGSEFFGESIHRDLEKLVRFMISKNLHSDYVPHSDYAKFRLSNTLERLAEKSKASFVDCLLGQNFCLSGPHGTVHTWLTRACRRGDIEMAQFWLDREVDANATNSEGFTPLICAAKGGHAAVVKLLLDRGADIHAGDNEGSTALMIASWYGIHQVVELLLDYGADINGADDKGVTALMFASDDGSYEVVKTLLHRGSDLEMKCRSGNTALHYARIKRRYDIIELFLRFDAALSRTANLTNEKLLIQASKHGHCSLVKLLLDRGADMTATDCFGATPLINSLIKDHFNISVVLLSRRAKLRDEVEHYQRCQLLCHESLNGSPLAVRTLLDQGADANSMDKLRRYPALALAAYRGCVTSVVTLLAKGADPDLQYNNRWTALALAVAQLPTDHVETQAGQRSVESLTSLKTWESESSVDLESSHQPMPVPNHNEVIRLLVEAGSDPDAKDRWGKTGLWSAVVNGDPISVGCWLRCGADPNFRVKRQNSMVAQAVKSQHHTIVESLLDHGAEGVTRLTYHSMMGHVDQVASLLDKGTDPNAKGEGGYTALMCALQSEDNYLEITRLLLDNGADPDISCDDGETLVEMALADGRLDVVRLLEERGFVPPFLDTQQKVDR</sequence>
<dbReference type="InterPro" id="IPR002110">
    <property type="entry name" value="Ankyrin_rpt"/>
</dbReference>
<protein>
    <recommendedName>
        <fullName evidence="6">Ankyrin</fullName>
    </recommendedName>
</protein>
<dbReference type="PANTHER" id="PTHR24198">
    <property type="entry name" value="ANKYRIN REPEAT AND PROTEIN KINASE DOMAIN-CONTAINING PROTEIN"/>
    <property type="match status" value="1"/>
</dbReference>
<evidence type="ECO:0000313" key="5">
    <source>
        <dbReference type="Proteomes" id="UP000310374"/>
    </source>
</evidence>
<feature type="repeat" description="ANK" evidence="3">
    <location>
        <begin position="506"/>
        <end position="538"/>
    </location>
</feature>
<dbReference type="Pfam" id="PF12796">
    <property type="entry name" value="Ank_2"/>
    <property type="match status" value="4"/>
</dbReference>
<dbReference type="InterPro" id="IPR036770">
    <property type="entry name" value="Ankyrin_rpt-contain_sf"/>
</dbReference>
<reference evidence="4 5" key="1">
    <citation type="submission" date="2018-10" db="EMBL/GenBank/DDBJ databases">
        <title>Fifty Aureobasidium pullulans genomes reveal a recombining polyextremotolerant generalist.</title>
        <authorList>
            <person name="Gostincar C."/>
            <person name="Turk M."/>
            <person name="Zajc J."/>
            <person name="Gunde-Cimerman N."/>
        </authorList>
    </citation>
    <scope>NUCLEOTIDE SEQUENCE [LARGE SCALE GENOMIC DNA]</scope>
    <source>
        <strain evidence="4 5">EXF-10081</strain>
    </source>
</reference>
<accession>A0AB74K803</accession>
<feature type="repeat" description="ANK" evidence="3">
    <location>
        <begin position="440"/>
        <end position="472"/>
    </location>
</feature>
<feature type="repeat" description="ANK" evidence="3">
    <location>
        <begin position="539"/>
        <end position="571"/>
    </location>
</feature>
<proteinExistence type="predicted"/>
<feature type="repeat" description="ANK" evidence="3">
    <location>
        <begin position="473"/>
        <end position="505"/>
    </location>
</feature>
<evidence type="ECO:0000256" key="1">
    <source>
        <dbReference type="ARBA" id="ARBA00022737"/>
    </source>
</evidence>
<comment type="caution">
    <text evidence="4">The sequence shown here is derived from an EMBL/GenBank/DDBJ whole genome shotgun (WGS) entry which is preliminary data.</text>
</comment>
<evidence type="ECO:0000313" key="4">
    <source>
        <dbReference type="EMBL" id="THX35599.1"/>
    </source>
</evidence>
<feature type="repeat" description="ANK" evidence="3">
    <location>
        <begin position="573"/>
        <end position="605"/>
    </location>
</feature>
<dbReference type="PRINTS" id="PR01415">
    <property type="entry name" value="ANKYRIN"/>
</dbReference>
<dbReference type="SUPFAM" id="SSF48403">
    <property type="entry name" value="Ankyrin repeat"/>
    <property type="match status" value="2"/>
</dbReference>
<dbReference type="EMBL" id="QZAT01000001">
    <property type="protein sequence ID" value="THX35599.1"/>
    <property type="molecule type" value="Genomic_DNA"/>
</dbReference>
<keyword evidence="2 3" id="KW-0040">ANK repeat</keyword>
<organism evidence="4 5">
    <name type="scientific">Aureobasidium pullulans</name>
    <name type="common">Black yeast</name>
    <name type="synonym">Pullularia pullulans</name>
    <dbReference type="NCBI Taxonomy" id="5580"/>
    <lineage>
        <taxon>Eukaryota</taxon>
        <taxon>Fungi</taxon>
        <taxon>Dikarya</taxon>
        <taxon>Ascomycota</taxon>
        <taxon>Pezizomycotina</taxon>
        <taxon>Dothideomycetes</taxon>
        <taxon>Dothideomycetidae</taxon>
        <taxon>Dothideales</taxon>
        <taxon>Saccotheciaceae</taxon>
        <taxon>Aureobasidium</taxon>
    </lineage>
</organism>
<name>A0AB74K803_AURPU</name>
<evidence type="ECO:0000256" key="3">
    <source>
        <dbReference type="PROSITE-ProRule" id="PRU00023"/>
    </source>
</evidence>
<dbReference type="PROSITE" id="PS50297">
    <property type="entry name" value="ANK_REP_REGION"/>
    <property type="match status" value="4"/>
</dbReference>
<dbReference type="SMART" id="SM00248">
    <property type="entry name" value="ANK"/>
    <property type="match status" value="15"/>
</dbReference>
<keyword evidence="1" id="KW-0677">Repeat</keyword>
<gene>
    <name evidence="4" type="ORF">D6D12_00151</name>
</gene>
<dbReference type="AlphaFoldDB" id="A0AB74K803"/>
<dbReference type="Proteomes" id="UP000310374">
    <property type="component" value="Unassembled WGS sequence"/>
</dbReference>
<evidence type="ECO:0008006" key="6">
    <source>
        <dbReference type="Google" id="ProtNLM"/>
    </source>
</evidence>
<dbReference type="PROSITE" id="PS50088">
    <property type="entry name" value="ANK_REPEAT"/>
    <property type="match status" value="6"/>
</dbReference>
<evidence type="ECO:0000256" key="2">
    <source>
        <dbReference type="ARBA" id="ARBA00023043"/>
    </source>
</evidence>
<dbReference type="Gene3D" id="1.25.40.20">
    <property type="entry name" value="Ankyrin repeat-containing domain"/>
    <property type="match status" value="3"/>
</dbReference>
<feature type="repeat" description="ANK" evidence="3">
    <location>
        <begin position="875"/>
        <end position="909"/>
    </location>
</feature>